<keyword evidence="11 19" id="KW-1133">Transmembrane helix</keyword>
<dbReference type="GO" id="GO:0032259">
    <property type="term" value="P:methylation"/>
    <property type="evidence" value="ECO:0007669"/>
    <property type="project" value="UniProtKB-KW"/>
</dbReference>
<feature type="domain" description="Prepilin type IV endopeptidase peptidase" evidence="20">
    <location>
        <begin position="135"/>
        <end position="243"/>
    </location>
</feature>
<reference evidence="22 23" key="1">
    <citation type="submission" date="2019-09" db="EMBL/GenBank/DDBJ databases">
        <title>Wenzhouxiangella sp. Genome sequencing and assembly.</title>
        <authorList>
            <person name="Zhang R."/>
        </authorList>
    </citation>
    <scope>NUCLEOTIDE SEQUENCE [LARGE SCALE GENOMIC DNA]</scope>
    <source>
        <strain evidence="22 23">W260</strain>
    </source>
</reference>
<evidence type="ECO:0000259" key="21">
    <source>
        <dbReference type="Pfam" id="PF06750"/>
    </source>
</evidence>
<evidence type="ECO:0000256" key="14">
    <source>
        <dbReference type="ARBA" id="ARBA00050401"/>
    </source>
</evidence>
<comment type="caution">
    <text evidence="22">The sequence shown here is derived from an EMBL/GenBank/DDBJ whole genome shotgun (WGS) entry which is preliminary data.</text>
</comment>
<dbReference type="Pfam" id="PF01478">
    <property type="entry name" value="Peptidase_A24"/>
    <property type="match status" value="1"/>
</dbReference>
<feature type="transmembrane region" description="Helical" evidence="19">
    <location>
        <begin position="263"/>
        <end position="283"/>
    </location>
</feature>
<keyword evidence="5 18" id="KW-0489">Methyltransferase</keyword>
<feature type="transmembrane region" description="Helical" evidence="19">
    <location>
        <begin position="12"/>
        <end position="31"/>
    </location>
</feature>
<sequence>MPFESLFPAPLFISGVFVLGLLIGSFLNVVIHRVPARLEHDWRCQCRELLSVQSPGDEPAPPGIVRPGSRCPNCDHAITALENIPVLSFLALRGKCSNCKARISPRYPLVELATAFMFALVAMKFGPTIQTGMALVMTAMLIALAGIDLDHQLLPDSMTLPLLWIGLLASCFGVFTPSIDSILGAVFGYCALWTVFQLFKLLTGKEGMGYGDFKLLAALGAWLGWQQLPLIVLLSSLVGAIIGMTMMGLKKHDGSKPIPFGPFIAIAGWVSLMWGPEIIDAYFHYSGLQR</sequence>
<evidence type="ECO:0000256" key="13">
    <source>
        <dbReference type="ARBA" id="ARBA00023268"/>
    </source>
</evidence>
<dbReference type="Proteomes" id="UP000325372">
    <property type="component" value="Unassembled WGS sequence"/>
</dbReference>
<evidence type="ECO:0000256" key="18">
    <source>
        <dbReference type="RuleBase" id="RU003794"/>
    </source>
</evidence>
<evidence type="ECO:0000256" key="5">
    <source>
        <dbReference type="ARBA" id="ARBA00022603"/>
    </source>
</evidence>
<dbReference type="RefSeq" id="WP_150865340.1">
    <property type="nucleotide sequence ID" value="NZ_VYXP01000012.1"/>
</dbReference>
<evidence type="ECO:0000259" key="20">
    <source>
        <dbReference type="Pfam" id="PF01478"/>
    </source>
</evidence>
<feature type="transmembrane region" description="Helical" evidence="19">
    <location>
        <begin position="182"/>
        <end position="203"/>
    </location>
</feature>
<evidence type="ECO:0000313" key="22">
    <source>
        <dbReference type="EMBL" id="KAA9129751.1"/>
    </source>
</evidence>
<keyword evidence="23" id="KW-1185">Reference proteome</keyword>
<evidence type="ECO:0000256" key="8">
    <source>
        <dbReference type="ARBA" id="ARBA00022691"/>
    </source>
</evidence>
<dbReference type="PANTHER" id="PTHR30487:SF0">
    <property type="entry name" value="PREPILIN LEADER PEPTIDASE_N-METHYLTRANSFERASE-RELATED"/>
    <property type="match status" value="1"/>
</dbReference>
<keyword evidence="4" id="KW-0997">Cell inner membrane</keyword>
<evidence type="ECO:0000256" key="16">
    <source>
        <dbReference type="ARBA" id="ARBA00071870"/>
    </source>
</evidence>
<evidence type="ECO:0000256" key="19">
    <source>
        <dbReference type="SAM" id="Phobius"/>
    </source>
</evidence>
<dbReference type="InterPro" id="IPR010627">
    <property type="entry name" value="Prepilin_pept_A24_N"/>
</dbReference>
<evidence type="ECO:0000256" key="10">
    <source>
        <dbReference type="ARBA" id="ARBA00022801"/>
    </source>
</evidence>
<evidence type="ECO:0000256" key="17">
    <source>
        <dbReference type="RuleBase" id="RU003793"/>
    </source>
</evidence>
<feature type="transmembrane region" description="Helical" evidence="19">
    <location>
        <begin position="215"/>
        <end position="243"/>
    </location>
</feature>
<dbReference type="InterPro" id="IPR000045">
    <property type="entry name" value="Prepilin_IV_endopep_pep"/>
</dbReference>
<gene>
    <name evidence="22" type="ORF">F3N42_14535</name>
</gene>
<feature type="transmembrane region" description="Helical" evidence="19">
    <location>
        <begin position="159"/>
        <end position="176"/>
    </location>
</feature>
<dbReference type="EC" id="3.4.23.43" evidence="15 18"/>
<dbReference type="EC" id="2.1.1.-" evidence="18"/>
<keyword evidence="10 18" id="KW-0378">Hydrolase</keyword>
<dbReference type="GO" id="GO:0006465">
    <property type="term" value="P:signal peptide processing"/>
    <property type="evidence" value="ECO:0007669"/>
    <property type="project" value="TreeGrafter"/>
</dbReference>
<evidence type="ECO:0000313" key="23">
    <source>
        <dbReference type="Proteomes" id="UP000325372"/>
    </source>
</evidence>
<keyword evidence="8" id="KW-0949">S-adenosyl-L-methionine</keyword>
<evidence type="ECO:0000256" key="6">
    <source>
        <dbReference type="ARBA" id="ARBA00022670"/>
    </source>
</evidence>
<keyword evidence="13 18" id="KW-0511">Multifunctional enzyme</keyword>
<dbReference type="EMBL" id="VYXP01000012">
    <property type="protein sequence ID" value="KAA9129751.1"/>
    <property type="molecule type" value="Genomic_DNA"/>
</dbReference>
<keyword evidence="12 19" id="KW-0472">Membrane</keyword>
<evidence type="ECO:0000256" key="4">
    <source>
        <dbReference type="ARBA" id="ARBA00022519"/>
    </source>
</evidence>
<keyword evidence="7 18" id="KW-0808">Transferase</keyword>
<comment type="catalytic activity">
    <reaction evidence="14 18">
        <text>Typically cleaves a -Gly-|-Phe- bond to release an N-terminal, basic peptide of 5-8 residues from type IV prepilin, and then N-methylates the new N-terminal amino group, the methyl donor being S-adenosyl-L-methionine.</text>
        <dbReference type="EC" id="3.4.23.43"/>
    </reaction>
</comment>
<evidence type="ECO:0000256" key="1">
    <source>
        <dbReference type="ARBA" id="ARBA00004429"/>
    </source>
</evidence>
<evidence type="ECO:0000256" key="12">
    <source>
        <dbReference type="ARBA" id="ARBA00023136"/>
    </source>
</evidence>
<dbReference type="PANTHER" id="PTHR30487">
    <property type="entry name" value="TYPE 4 PREPILIN-LIKE PROTEINS LEADER PEPTIDE-PROCESSING ENZYME"/>
    <property type="match status" value="1"/>
</dbReference>
<protein>
    <recommendedName>
        <fullName evidence="16 18">Prepilin leader peptidase/N-methyltransferase</fullName>
        <ecNumber evidence="18">2.1.1.-</ecNumber>
        <ecNumber evidence="15 18">3.4.23.43</ecNumber>
    </recommendedName>
</protein>
<evidence type="ECO:0000256" key="2">
    <source>
        <dbReference type="ARBA" id="ARBA00005801"/>
    </source>
</evidence>
<dbReference type="InterPro" id="IPR050882">
    <property type="entry name" value="Prepilin_peptidase/N-MTase"/>
</dbReference>
<comment type="function">
    <text evidence="18">Plays an essential role in type IV pili and type II pseudopili formation by proteolytically removing the leader sequence from substrate proteins and subsequently monomethylating the alpha-amino group of the newly exposed N-terminal phenylalanine.</text>
</comment>
<dbReference type="GO" id="GO:0008168">
    <property type="term" value="F:methyltransferase activity"/>
    <property type="evidence" value="ECO:0007669"/>
    <property type="project" value="UniProtKB-KW"/>
</dbReference>
<evidence type="ECO:0000256" key="3">
    <source>
        <dbReference type="ARBA" id="ARBA00022475"/>
    </source>
</evidence>
<dbReference type="Pfam" id="PF06750">
    <property type="entry name" value="A24_N_bact"/>
    <property type="match status" value="1"/>
</dbReference>
<dbReference type="InterPro" id="IPR014032">
    <property type="entry name" value="Peptidase_A24A_bac"/>
</dbReference>
<evidence type="ECO:0000256" key="11">
    <source>
        <dbReference type="ARBA" id="ARBA00022989"/>
    </source>
</evidence>
<feature type="domain" description="Prepilin peptidase A24 N-terminal" evidence="21">
    <location>
        <begin position="18"/>
        <end position="125"/>
    </location>
</feature>
<dbReference type="FunFam" id="1.20.120.1220:FF:000001">
    <property type="entry name" value="Type 4 prepilin-like proteins leader peptide-processing enzyme"/>
    <property type="match status" value="1"/>
</dbReference>
<keyword evidence="6 18" id="KW-0645">Protease</keyword>
<dbReference type="GO" id="GO:0004190">
    <property type="term" value="F:aspartic-type endopeptidase activity"/>
    <property type="evidence" value="ECO:0007669"/>
    <property type="project" value="UniProtKB-EC"/>
</dbReference>
<evidence type="ECO:0000256" key="9">
    <source>
        <dbReference type="ARBA" id="ARBA00022692"/>
    </source>
</evidence>
<keyword evidence="3" id="KW-1003">Cell membrane</keyword>
<evidence type="ECO:0000256" key="7">
    <source>
        <dbReference type="ARBA" id="ARBA00022679"/>
    </source>
</evidence>
<dbReference type="GO" id="GO:0005886">
    <property type="term" value="C:plasma membrane"/>
    <property type="evidence" value="ECO:0007669"/>
    <property type="project" value="UniProtKB-SubCell"/>
</dbReference>
<comment type="similarity">
    <text evidence="2 17">Belongs to the peptidase A24 family.</text>
</comment>
<name>A0A5N0T4H2_9GAMM</name>
<comment type="subcellular location">
    <subcellularLocation>
        <location evidence="1">Cell inner membrane</location>
        <topology evidence="1">Multi-pass membrane protein</topology>
    </subcellularLocation>
    <subcellularLocation>
        <location evidence="18">Cell membrane</location>
        <topology evidence="18">Multi-pass membrane protein</topology>
    </subcellularLocation>
</comment>
<proteinExistence type="inferred from homology"/>
<dbReference type="PRINTS" id="PR00864">
    <property type="entry name" value="PREPILNPTASE"/>
</dbReference>
<dbReference type="AlphaFoldDB" id="A0A5N0T4H2"/>
<feature type="transmembrane region" description="Helical" evidence="19">
    <location>
        <begin position="129"/>
        <end position="147"/>
    </location>
</feature>
<dbReference type="Gene3D" id="1.20.120.1220">
    <property type="match status" value="1"/>
</dbReference>
<evidence type="ECO:0000256" key="15">
    <source>
        <dbReference type="ARBA" id="ARBA00067082"/>
    </source>
</evidence>
<accession>A0A5N0T4H2</accession>
<organism evidence="22 23">
    <name type="scientific">Marinihelvus fidelis</name>
    <dbReference type="NCBI Taxonomy" id="2613842"/>
    <lineage>
        <taxon>Bacteria</taxon>
        <taxon>Pseudomonadati</taxon>
        <taxon>Pseudomonadota</taxon>
        <taxon>Gammaproteobacteria</taxon>
        <taxon>Chromatiales</taxon>
        <taxon>Wenzhouxiangellaceae</taxon>
        <taxon>Marinihelvus</taxon>
    </lineage>
</organism>
<keyword evidence="9 18" id="KW-0812">Transmembrane</keyword>